<accession>A0A7X0LLP6</accession>
<dbReference type="EMBL" id="JACHGY010000001">
    <property type="protein sequence ID" value="MBB6431129.1"/>
    <property type="molecule type" value="Genomic_DNA"/>
</dbReference>
<proteinExistence type="predicted"/>
<evidence type="ECO:0000313" key="1">
    <source>
        <dbReference type="EMBL" id="MBB6431129.1"/>
    </source>
</evidence>
<dbReference type="Proteomes" id="UP000541810">
    <property type="component" value="Unassembled WGS sequence"/>
</dbReference>
<gene>
    <name evidence="1" type="ORF">HNQ40_002935</name>
</gene>
<protein>
    <submittedName>
        <fullName evidence="1">Uncharacterized protein</fullName>
    </submittedName>
</protein>
<name>A0A7X0LLP6_9BACT</name>
<comment type="caution">
    <text evidence="1">The sequence shown here is derived from an EMBL/GenBank/DDBJ whole genome shotgun (WGS) entry which is preliminary data.</text>
</comment>
<keyword evidence="2" id="KW-1185">Reference proteome</keyword>
<reference evidence="1 2" key="1">
    <citation type="submission" date="2020-08" db="EMBL/GenBank/DDBJ databases">
        <title>Genomic Encyclopedia of Type Strains, Phase IV (KMG-IV): sequencing the most valuable type-strain genomes for metagenomic binning, comparative biology and taxonomic classification.</title>
        <authorList>
            <person name="Goeker M."/>
        </authorList>
    </citation>
    <scope>NUCLEOTIDE SEQUENCE [LARGE SCALE GENOMIC DNA]</scope>
    <source>
        <strain evidence="1 2">DSM 103725</strain>
    </source>
</reference>
<sequence>MIESNLQAAILAHARRWFEQAKDTEPPARPDPITVDAWQRYTAARTAYDAMQTDAEAGVAPASAAAILGHSPTNREAVAFSRALKSGEAAGLWRVVKTGSTRAVQLVEAEQ</sequence>
<organism evidence="1 2">
    <name type="scientific">Algisphaera agarilytica</name>
    <dbReference type="NCBI Taxonomy" id="1385975"/>
    <lineage>
        <taxon>Bacteria</taxon>
        <taxon>Pseudomonadati</taxon>
        <taxon>Planctomycetota</taxon>
        <taxon>Phycisphaerae</taxon>
        <taxon>Phycisphaerales</taxon>
        <taxon>Phycisphaeraceae</taxon>
        <taxon>Algisphaera</taxon>
    </lineage>
</organism>
<dbReference type="AlphaFoldDB" id="A0A7X0LLP6"/>
<dbReference type="RefSeq" id="WP_184678620.1">
    <property type="nucleotide sequence ID" value="NZ_JACHGY010000001.1"/>
</dbReference>
<evidence type="ECO:0000313" key="2">
    <source>
        <dbReference type="Proteomes" id="UP000541810"/>
    </source>
</evidence>